<dbReference type="Proteomes" id="UP000184314">
    <property type="component" value="Unassembled WGS sequence"/>
</dbReference>
<dbReference type="STRING" id="228958.SAMN04488007_3482"/>
<dbReference type="EMBL" id="FQZX01000003">
    <property type="protein sequence ID" value="SHK64092.1"/>
    <property type="molecule type" value="Genomic_DNA"/>
</dbReference>
<evidence type="ECO:0000256" key="1">
    <source>
        <dbReference type="SAM" id="Phobius"/>
    </source>
</evidence>
<protein>
    <submittedName>
        <fullName evidence="2">Uncharacterized protein</fullName>
    </submittedName>
</protein>
<organism evidence="2 3">
    <name type="scientific">Maribacter aquivivus</name>
    <dbReference type="NCBI Taxonomy" id="228958"/>
    <lineage>
        <taxon>Bacteria</taxon>
        <taxon>Pseudomonadati</taxon>
        <taxon>Bacteroidota</taxon>
        <taxon>Flavobacteriia</taxon>
        <taxon>Flavobacteriales</taxon>
        <taxon>Flavobacteriaceae</taxon>
        <taxon>Maribacter</taxon>
    </lineage>
</organism>
<reference evidence="3" key="1">
    <citation type="submission" date="2016-11" db="EMBL/GenBank/DDBJ databases">
        <authorList>
            <person name="Varghese N."/>
            <person name="Submissions S."/>
        </authorList>
    </citation>
    <scope>NUCLEOTIDE SEQUENCE [LARGE SCALE GENOMIC DNA]</scope>
    <source>
        <strain evidence="3">DSM 16478</strain>
    </source>
</reference>
<dbReference type="AlphaFoldDB" id="A0A1M6U487"/>
<dbReference type="RefSeq" id="WP_073246568.1">
    <property type="nucleotide sequence ID" value="NZ_FQZX01000003.1"/>
</dbReference>
<sequence>MIINKYNTVGIVSDADKLKLAAILFDSIIPIGKEHNIPEKLISKIPIDYSKVEKLIEIDKEKHGKGDITYLTDRILPEYFEKQNVTDIERDKVIEILENVFNEGYKKVGNLSVLELSKQVNKENNLGIPIFDESILLEKLIEDYKFQKSTNKLEIEIINAPVINTESLEWNQILQAKQDSDFIDKVKRFGLFINKNYQGKDISFISDDLQIQTEDYKNACKKHGIDLVNGTLKSLTNSKSLFGTLGIVFGSIMLGTPGVAAIGGLVGGFLEIGKLGVNIKEHNDKFNSFVSASPISLIVELEKMQK</sequence>
<keyword evidence="1" id="KW-0472">Membrane</keyword>
<accession>A0A1M6U487</accession>
<keyword evidence="1" id="KW-0812">Transmembrane</keyword>
<name>A0A1M6U487_9FLAO</name>
<evidence type="ECO:0000313" key="3">
    <source>
        <dbReference type="Proteomes" id="UP000184314"/>
    </source>
</evidence>
<feature type="transmembrane region" description="Helical" evidence="1">
    <location>
        <begin position="241"/>
        <end position="270"/>
    </location>
</feature>
<gene>
    <name evidence="2" type="ORF">SAMN04488007_3482</name>
</gene>
<keyword evidence="1" id="KW-1133">Transmembrane helix</keyword>
<evidence type="ECO:0000313" key="2">
    <source>
        <dbReference type="EMBL" id="SHK64092.1"/>
    </source>
</evidence>
<dbReference type="OrthoDB" id="7058266at2"/>
<proteinExistence type="predicted"/>
<keyword evidence="3" id="KW-1185">Reference proteome</keyword>